<sequence length="288" mass="31083">MDTSAWLRVPDVHAFLARAGDFLRSRPALHTVTLTVCEGLRARGPQAYGDEAPVFGVLERDGEVRAAYFRTPPYRLIVTPLTPEETDALAAHLEAVGDPAPGVNADEATAAAFAEAWRARTGASPRLHERLRLYRLGELRWPDPAPEGRGRIAEARDRELVARWYVEFVRAIGGAGHRDPGAWADAHITERRVTLWETPDGVPVSMAALTPRVAGQIRVASVYTPPGLRGRGHGAAATAHASRAALAQGAEEVLLFADLANPTSNGVYQRVGYRPVTDFAVYDLSAGA</sequence>
<dbReference type="SUPFAM" id="SSF55729">
    <property type="entry name" value="Acyl-CoA N-acyltransferases (Nat)"/>
    <property type="match status" value="1"/>
</dbReference>
<evidence type="ECO:0000313" key="3">
    <source>
        <dbReference type="Proteomes" id="UP001164963"/>
    </source>
</evidence>
<dbReference type="InterPro" id="IPR000182">
    <property type="entry name" value="GNAT_dom"/>
</dbReference>
<dbReference type="GO" id="GO:0016746">
    <property type="term" value="F:acyltransferase activity"/>
    <property type="evidence" value="ECO:0007669"/>
    <property type="project" value="UniProtKB-KW"/>
</dbReference>
<dbReference type="InterPro" id="IPR016181">
    <property type="entry name" value="Acyl_CoA_acyltransferase"/>
</dbReference>
<organism evidence="2 3">
    <name type="scientific">Streptomyces drozdowiczii</name>
    <dbReference type="NCBI Taxonomy" id="202862"/>
    <lineage>
        <taxon>Bacteria</taxon>
        <taxon>Bacillati</taxon>
        <taxon>Actinomycetota</taxon>
        <taxon>Actinomycetes</taxon>
        <taxon>Kitasatosporales</taxon>
        <taxon>Streptomycetaceae</taxon>
        <taxon>Streptomyces</taxon>
    </lineage>
</organism>
<accession>A0ABY6PUR7</accession>
<name>A0ABY6PUR7_9ACTN</name>
<reference evidence="2" key="1">
    <citation type="journal article" date="2022" name="Front. Microbiol.">
        <title>Mirubactin C rescues the lethal effect of cell wall biosynthesis mutations in Bacillus subtilis.</title>
        <authorList>
            <person name="Kepplinger B."/>
            <person name="Wen X."/>
            <person name="Tyler A.R."/>
            <person name="Kim B.Y."/>
            <person name="Brown J."/>
            <person name="Banks P."/>
            <person name="Dashti Y."/>
            <person name="Mackenzie E.S."/>
            <person name="Wills C."/>
            <person name="Kawai Y."/>
            <person name="Waldron K.J."/>
            <person name="Allenby N.E.E."/>
            <person name="Wu L.J."/>
            <person name="Hall M.J."/>
            <person name="Errington J."/>
        </authorList>
    </citation>
    <scope>NUCLEOTIDE SEQUENCE</scope>
    <source>
        <strain evidence="2">MDA8-470</strain>
    </source>
</reference>
<evidence type="ECO:0000313" key="2">
    <source>
        <dbReference type="EMBL" id="UZK55812.1"/>
    </source>
</evidence>
<dbReference type="Gene3D" id="3.40.630.30">
    <property type="match status" value="1"/>
</dbReference>
<dbReference type="PROSITE" id="PS51186">
    <property type="entry name" value="GNAT"/>
    <property type="match status" value="1"/>
</dbReference>
<gene>
    <name evidence="2" type="ORF">NEH16_18320</name>
</gene>
<protein>
    <submittedName>
        <fullName evidence="2">GNAT family N-acetyltransferase</fullName>
        <ecNumber evidence="2">2.3.1.-</ecNumber>
    </submittedName>
</protein>
<keyword evidence="2" id="KW-0808">Transferase</keyword>
<dbReference type="EMBL" id="CP098740">
    <property type="protein sequence ID" value="UZK55812.1"/>
    <property type="molecule type" value="Genomic_DNA"/>
</dbReference>
<dbReference type="RefSeq" id="WP_265543710.1">
    <property type="nucleotide sequence ID" value="NZ_CP098740.1"/>
</dbReference>
<dbReference type="EC" id="2.3.1.-" evidence="2"/>
<keyword evidence="2" id="KW-0012">Acyltransferase</keyword>
<keyword evidence="3" id="KW-1185">Reference proteome</keyword>
<evidence type="ECO:0000259" key="1">
    <source>
        <dbReference type="PROSITE" id="PS51186"/>
    </source>
</evidence>
<proteinExistence type="predicted"/>
<dbReference type="Pfam" id="PF00583">
    <property type="entry name" value="Acetyltransf_1"/>
    <property type="match status" value="1"/>
</dbReference>
<dbReference type="Proteomes" id="UP001164963">
    <property type="component" value="Chromosome"/>
</dbReference>
<feature type="domain" description="N-acetyltransferase" evidence="1">
    <location>
        <begin position="148"/>
        <end position="288"/>
    </location>
</feature>